<dbReference type="EMBL" id="FTOC01000001">
    <property type="protein sequence ID" value="SIS36919.1"/>
    <property type="molecule type" value="Genomic_DNA"/>
</dbReference>
<gene>
    <name evidence="5" type="ORF">SAMN05421687_101135</name>
</gene>
<organism evidence="5 6">
    <name type="scientific">Salimicrobium flavidum</name>
    <dbReference type="NCBI Taxonomy" id="570947"/>
    <lineage>
        <taxon>Bacteria</taxon>
        <taxon>Bacillati</taxon>
        <taxon>Bacillota</taxon>
        <taxon>Bacilli</taxon>
        <taxon>Bacillales</taxon>
        <taxon>Bacillaceae</taxon>
        <taxon>Salimicrobium</taxon>
    </lineage>
</organism>
<dbReference type="Proteomes" id="UP000187608">
    <property type="component" value="Unassembled WGS sequence"/>
</dbReference>
<comment type="similarity">
    <text evidence="1">Belongs to the GSP E family.</text>
</comment>
<dbReference type="CDD" id="cd01129">
    <property type="entry name" value="PulE-GspE-like"/>
    <property type="match status" value="1"/>
</dbReference>
<dbReference type="GO" id="GO:0005886">
    <property type="term" value="C:plasma membrane"/>
    <property type="evidence" value="ECO:0007669"/>
    <property type="project" value="TreeGrafter"/>
</dbReference>
<evidence type="ECO:0000313" key="5">
    <source>
        <dbReference type="EMBL" id="SIS36919.1"/>
    </source>
</evidence>
<dbReference type="PANTHER" id="PTHR30258:SF2">
    <property type="entry name" value="COMG OPERON PROTEIN 1"/>
    <property type="match status" value="1"/>
</dbReference>
<dbReference type="Pfam" id="PF00437">
    <property type="entry name" value="T2SSE"/>
    <property type="match status" value="1"/>
</dbReference>
<feature type="domain" description="Bacterial type II secretion system protein E" evidence="4">
    <location>
        <begin position="203"/>
        <end position="217"/>
    </location>
</feature>
<evidence type="ECO:0000256" key="1">
    <source>
        <dbReference type="ARBA" id="ARBA00006611"/>
    </source>
</evidence>
<keyword evidence="3" id="KW-0067">ATP-binding</keyword>
<proteinExistence type="inferred from homology"/>
<evidence type="ECO:0000256" key="2">
    <source>
        <dbReference type="ARBA" id="ARBA00022741"/>
    </source>
</evidence>
<sequence length="323" mass="36238">MNAKELSEKIIKDALKREASDIHFIPGPNEILIYYRVNGERTFHHSIAPPIYRKLLTYLKFSSEMDIGEIKFPQNGKMAFSFSGNSVDLRLSTLPLTSTESLAIRLLPTTQGLPIQRLFLFPEQLNKVTSWCNFNSGLILFTGPTGCGKSTTLYALMELLIADGTFQIVTLEDPIEKYIPGIIQVQINEKTGFTYDEGLKAALRHDPDVIIVGELRDEATAHFAMRAALSGHLVFSTLHAKNASGTIQRLREMKISEVDMQQTIRAIASQRLLLSPPLRRRAAILEILDNESLACALNDRPFISSQTFPHMKKKAWAYGFIQA</sequence>
<dbReference type="RefSeq" id="WP_076556411.1">
    <property type="nucleotide sequence ID" value="NZ_FTOC01000001.1"/>
</dbReference>
<reference evidence="6" key="1">
    <citation type="submission" date="2017-01" db="EMBL/GenBank/DDBJ databases">
        <authorList>
            <person name="Varghese N."/>
            <person name="Submissions S."/>
        </authorList>
    </citation>
    <scope>NUCLEOTIDE SEQUENCE [LARGE SCALE GENOMIC DNA]</scope>
    <source>
        <strain evidence="6">DSM 23127</strain>
    </source>
</reference>
<dbReference type="GO" id="GO:0005524">
    <property type="term" value="F:ATP binding"/>
    <property type="evidence" value="ECO:0007669"/>
    <property type="project" value="UniProtKB-KW"/>
</dbReference>
<dbReference type="STRING" id="570947.SAMN05421687_101135"/>
<accession>A0A1N7IIL2</accession>
<dbReference type="PROSITE" id="PS00662">
    <property type="entry name" value="T2SP_E"/>
    <property type="match status" value="1"/>
</dbReference>
<dbReference type="OrthoDB" id="9808272at2"/>
<dbReference type="NCBIfam" id="NF041000">
    <property type="entry name" value="ATPase_ComGA"/>
    <property type="match status" value="1"/>
</dbReference>
<evidence type="ECO:0000259" key="4">
    <source>
        <dbReference type="PROSITE" id="PS00662"/>
    </source>
</evidence>
<evidence type="ECO:0000313" key="6">
    <source>
        <dbReference type="Proteomes" id="UP000187608"/>
    </source>
</evidence>
<name>A0A1N7IIL2_9BACI</name>
<dbReference type="InterPro" id="IPR003593">
    <property type="entry name" value="AAA+_ATPase"/>
</dbReference>
<dbReference type="GO" id="GO:0016887">
    <property type="term" value="F:ATP hydrolysis activity"/>
    <property type="evidence" value="ECO:0007669"/>
    <property type="project" value="TreeGrafter"/>
</dbReference>
<dbReference type="InterPro" id="IPR047667">
    <property type="entry name" value="ATPase_ComGA"/>
</dbReference>
<dbReference type="SUPFAM" id="SSF52540">
    <property type="entry name" value="P-loop containing nucleoside triphosphate hydrolases"/>
    <property type="match status" value="1"/>
</dbReference>
<keyword evidence="6" id="KW-1185">Reference proteome</keyword>
<protein>
    <submittedName>
        <fullName evidence="5">Competence-related pilin export protein ComGA</fullName>
    </submittedName>
</protein>
<dbReference type="Gene3D" id="3.40.50.300">
    <property type="entry name" value="P-loop containing nucleotide triphosphate hydrolases"/>
    <property type="match status" value="1"/>
</dbReference>
<keyword evidence="2" id="KW-0547">Nucleotide-binding</keyword>
<dbReference type="AlphaFoldDB" id="A0A1N7IIL2"/>
<dbReference type="SMART" id="SM00382">
    <property type="entry name" value="AAA"/>
    <property type="match status" value="1"/>
</dbReference>
<evidence type="ECO:0000256" key="3">
    <source>
        <dbReference type="ARBA" id="ARBA00022840"/>
    </source>
</evidence>
<dbReference type="InterPro" id="IPR027417">
    <property type="entry name" value="P-loop_NTPase"/>
</dbReference>
<dbReference type="InterPro" id="IPR001482">
    <property type="entry name" value="T2SS/T4SS_dom"/>
</dbReference>
<dbReference type="Gene3D" id="3.30.450.90">
    <property type="match status" value="1"/>
</dbReference>
<dbReference type="PANTHER" id="PTHR30258">
    <property type="entry name" value="TYPE II SECRETION SYSTEM PROTEIN GSPE-RELATED"/>
    <property type="match status" value="1"/>
</dbReference>